<gene>
    <name evidence="2" type="ORF">N1851_015832</name>
</gene>
<keyword evidence="3" id="KW-1185">Reference proteome</keyword>
<feature type="compositionally biased region" description="Acidic residues" evidence="1">
    <location>
        <begin position="396"/>
        <end position="415"/>
    </location>
</feature>
<protein>
    <submittedName>
        <fullName evidence="2">Uncharacterized protein</fullName>
    </submittedName>
</protein>
<sequence>MPIHPVYPCMSCTALEKRVEGLELSVSQLQATDRNSTDLLFSHPCQPQPWKEIQAYPEIAQAEDDYSRASLECKTGKKDKENARTPAQPCPTFLYVHAEGGTSQEGGRGTLFNLKKLREWPLVLKRGNYEVTTIKNMMCNVKGFIRHVELFHRSTSKITGVQMGQIQQTIKALQSDILRDVRTCWSAGDGKPLLREGQSKKIPKLLSKSTGRKMPPRWTLTLVQGYLTGYLAILTGHRPVVFQFFEEEGGPGGEHEGERYVVWVGEHETQRSFGHAQVALFEEEYGWLRRLMDISNCLHNDSPYLIHRHDGQQHSKLSRLLLGAWVDAGMKGSINFNMVRSSVSSQAKKHLTQEERTRVASSMCHYVATADRFYCPVPNVTELFQVRGLRMKALMEDADTREEEEREPSYDDSYDTETPPTPRSPTAQRESTIEGGPQHWDPRPHLLHSETLPVMRTSTLGPCPHPRHPASPRDPPIDEDKASLELEESDSEEPEVGRPLKRRVVKRKAIVFWGGGGKKGGVITGPMPLATKFKGARKMVVVLTDIG</sequence>
<evidence type="ECO:0000313" key="3">
    <source>
        <dbReference type="Proteomes" id="UP001174136"/>
    </source>
</evidence>
<proteinExistence type="predicted"/>
<name>A0AA47MRQ5_MERPO</name>
<dbReference type="Proteomes" id="UP001174136">
    <property type="component" value="Unassembled WGS sequence"/>
</dbReference>
<comment type="caution">
    <text evidence="2">The sequence shown here is derived from an EMBL/GenBank/DDBJ whole genome shotgun (WGS) entry which is preliminary data.</text>
</comment>
<feature type="region of interest" description="Disordered" evidence="1">
    <location>
        <begin position="396"/>
        <end position="479"/>
    </location>
</feature>
<reference evidence="2" key="1">
    <citation type="journal article" date="2023" name="Front. Mar. Sci.">
        <title>A new Merluccius polli reference genome to investigate the effects of global change in West African waters.</title>
        <authorList>
            <person name="Mateo J.L."/>
            <person name="Blanco-Fernandez C."/>
            <person name="Garcia-Vazquez E."/>
            <person name="Machado-Schiaffino G."/>
        </authorList>
    </citation>
    <scope>NUCLEOTIDE SEQUENCE</scope>
    <source>
        <strain evidence="2">C29</strain>
        <tissue evidence="2">Fin</tissue>
    </source>
</reference>
<accession>A0AA47MRQ5</accession>
<dbReference type="EMBL" id="JAOPHQ010002868">
    <property type="protein sequence ID" value="KAK0145289.1"/>
    <property type="molecule type" value="Genomic_DNA"/>
</dbReference>
<evidence type="ECO:0000256" key="1">
    <source>
        <dbReference type="SAM" id="MobiDB-lite"/>
    </source>
</evidence>
<dbReference type="AlphaFoldDB" id="A0AA47MRQ5"/>
<organism evidence="2 3">
    <name type="scientific">Merluccius polli</name>
    <name type="common">Benguela hake</name>
    <name type="synonym">Merluccius cadenati</name>
    <dbReference type="NCBI Taxonomy" id="89951"/>
    <lineage>
        <taxon>Eukaryota</taxon>
        <taxon>Metazoa</taxon>
        <taxon>Chordata</taxon>
        <taxon>Craniata</taxon>
        <taxon>Vertebrata</taxon>
        <taxon>Euteleostomi</taxon>
        <taxon>Actinopterygii</taxon>
        <taxon>Neopterygii</taxon>
        <taxon>Teleostei</taxon>
        <taxon>Neoteleostei</taxon>
        <taxon>Acanthomorphata</taxon>
        <taxon>Zeiogadaria</taxon>
        <taxon>Gadariae</taxon>
        <taxon>Gadiformes</taxon>
        <taxon>Gadoidei</taxon>
        <taxon>Merlucciidae</taxon>
        <taxon>Merluccius</taxon>
    </lineage>
</organism>
<evidence type="ECO:0000313" key="2">
    <source>
        <dbReference type="EMBL" id="KAK0145289.1"/>
    </source>
</evidence>